<protein>
    <submittedName>
        <fullName evidence="1">Uncharacterized protein</fullName>
    </submittedName>
</protein>
<dbReference type="Proteomes" id="UP001172457">
    <property type="component" value="Chromosome 4"/>
</dbReference>
<dbReference type="AlphaFoldDB" id="A0AA38T3F4"/>
<sequence length="109" mass="12092">MLLYRGLTLRVLSTRCANLCTPLLLITTVKRILRYLKGTSAYGRLLHHDSGLLLHAYTDSAFNNLSAFSNADWAGCPDDRRSTGGYAIFIGANLISWSVISEIVEMQNL</sequence>
<evidence type="ECO:0000313" key="2">
    <source>
        <dbReference type="Proteomes" id="UP001172457"/>
    </source>
</evidence>
<accession>A0AA38T3F4</accession>
<organism evidence="1 2">
    <name type="scientific">Centaurea solstitialis</name>
    <name type="common">yellow star-thistle</name>
    <dbReference type="NCBI Taxonomy" id="347529"/>
    <lineage>
        <taxon>Eukaryota</taxon>
        <taxon>Viridiplantae</taxon>
        <taxon>Streptophyta</taxon>
        <taxon>Embryophyta</taxon>
        <taxon>Tracheophyta</taxon>
        <taxon>Spermatophyta</taxon>
        <taxon>Magnoliopsida</taxon>
        <taxon>eudicotyledons</taxon>
        <taxon>Gunneridae</taxon>
        <taxon>Pentapetalae</taxon>
        <taxon>asterids</taxon>
        <taxon>campanulids</taxon>
        <taxon>Asterales</taxon>
        <taxon>Asteraceae</taxon>
        <taxon>Carduoideae</taxon>
        <taxon>Cardueae</taxon>
        <taxon>Centaureinae</taxon>
        <taxon>Centaurea</taxon>
    </lineage>
</organism>
<evidence type="ECO:0000313" key="1">
    <source>
        <dbReference type="EMBL" id="KAJ9553679.1"/>
    </source>
</evidence>
<dbReference type="EMBL" id="JARYMX010000004">
    <property type="protein sequence ID" value="KAJ9553679.1"/>
    <property type="molecule type" value="Genomic_DNA"/>
</dbReference>
<keyword evidence="2" id="KW-1185">Reference proteome</keyword>
<dbReference type="PANTHER" id="PTHR11439">
    <property type="entry name" value="GAG-POL-RELATED RETROTRANSPOSON"/>
    <property type="match status" value="1"/>
</dbReference>
<dbReference type="PANTHER" id="PTHR11439:SF453">
    <property type="entry name" value="RNA-DIRECTED DNA POLYMERASE"/>
    <property type="match status" value="1"/>
</dbReference>
<comment type="caution">
    <text evidence="1">The sequence shown here is derived from an EMBL/GenBank/DDBJ whole genome shotgun (WGS) entry which is preliminary data.</text>
</comment>
<proteinExistence type="predicted"/>
<gene>
    <name evidence="1" type="ORF">OSB04_017724</name>
</gene>
<name>A0AA38T3F4_9ASTR</name>
<reference evidence="1" key="1">
    <citation type="submission" date="2023-03" db="EMBL/GenBank/DDBJ databases">
        <title>Chromosome-scale reference genome and RAD-based genetic map of yellow starthistle (Centaurea solstitialis) reveal putative structural variation and QTLs associated with invader traits.</title>
        <authorList>
            <person name="Reatini B."/>
            <person name="Cang F.A."/>
            <person name="Jiang Q."/>
            <person name="Mckibben M.T.W."/>
            <person name="Barker M.S."/>
            <person name="Rieseberg L.H."/>
            <person name="Dlugosch K.M."/>
        </authorList>
    </citation>
    <scope>NUCLEOTIDE SEQUENCE</scope>
    <source>
        <strain evidence="1">CAN-66</strain>
        <tissue evidence="1">Leaf</tissue>
    </source>
</reference>